<proteinExistence type="predicted"/>
<name>A0A0K2T1G6_LEPSM</name>
<dbReference type="AlphaFoldDB" id="A0A0K2T1G6"/>
<sequence length="17" mass="2022">MEISFIMQMPLSLRIVI</sequence>
<organism evidence="1">
    <name type="scientific">Lepeophtheirus salmonis</name>
    <name type="common">Salmon louse</name>
    <name type="synonym">Caligus salmonis</name>
    <dbReference type="NCBI Taxonomy" id="72036"/>
    <lineage>
        <taxon>Eukaryota</taxon>
        <taxon>Metazoa</taxon>
        <taxon>Ecdysozoa</taxon>
        <taxon>Arthropoda</taxon>
        <taxon>Crustacea</taxon>
        <taxon>Multicrustacea</taxon>
        <taxon>Hexanauplia</taxon>
        <taxon>Copepoda</taxon>
        <taxon>Siphonostomatoida</taxon>
        <taxon>Caligidae</taxon>
        <taxon>Lepeophtheirus</taxon>
    </lineage>
</organism>
<reference evidence="1" key="1">
    <citation type="submission" date="2014-05" db="EMBL/GenBank/DDBJ databases">
        <authorList>
            <person name="Chronopoulou M."/>
        </authorList>
    </citation>
    <scope>NUCLEOTIDE SEQUENCE</scope>
    <source>
        <tissue evidence="1">Whole organism</tissue>
    </source>
</reference>
<evidence type="ECO:0000313" key="1">
    <source>
        <dbReference type="EMBL" id="CDW19879.1"/>
    </source>
</evidence>
<protein>
    <submittedName>
        <fullName evidence="1">Uncharacterized protein</fullName>
    </submittedName>
</protein>
<accession>A0A0K2T1G6</accession>
<dbReference type="EMBL" id="HACA01002518">
    <property type="protein sequence ID" value="CDW19879.1"/>
    <property type="molecule type" value="Transcribed_RNA"/>
</dbReference>